<keyword evidence="2" id="KW-1133">Transmembrane helix</keyword>
<protein>
    <submittedName>
        <fullName evidence="3">Uncharacterized protein</fullName>
    </submittedName>
</protein>
<keyword evidence="2" id="KW-0472">Membrane</keyword>
<reference evidence="3" key="1">
    <citation type="submission" date="2023-07" db="EMBL/GenBank/DDBJ databases">
        <authorList>
            <person name="Stuckert A."/>
        </authorList>
    </citation>
    <scope>NUCLEOTIDE SEQUENCE</scope>
</reference>
<feature type="compositionally biased region" description="Basic and acidic residues" evidence="1">
    <location>
        <begin position="117"/>
        <end position="133"/>
    </location>
</feature>
<dbReference type="InterPro" id="IPR037272">
    <property type="entry name" value="SNS_sf"/>
</dbReference>
<dbReference type="EMBL" id="CAUEEQ010020682">
    <property type="protein sequence ID" value="CAJ0943041.1"/>
    <property type="molecule type" value="Genomic_DNA"/>
</dbReference>
<dbReference type="SUPFAM" id="SSF161070">
    <property type="entry name" value="SNF-like"/>
    <property type="match status" value="1"/>
</dbReference>
<feature type="region of interest" description="Disordered" evidence="1">
    <location>
        <begin position="110"/>
        <end position="148"/>
    </location>
</feature>
<evidence type="ECO:0000313" key="3">
    <source>
        <dbReference type="EMBL" id="CAJ0943041.1"/>
    </source>
</evidence>
<evidence type="ECO:0000313" key="4">
    <source>
        <dbReference type="Proteomes" id="UP001176940"/>
    </source>
</evidence>
<organism evidence="3 4">
    <name type="scientific">Ranitomeya imitator</name>
    <name type="common">mimic poison frog</name>
    <dbReference type="NCBI Taxonomy" id="111125"/>
    <lineage>
        <taxon>Eukaryota</taxon>
        <taxon>Metazoa</taxon>
        <taxon>Chordata</taxon>
        <taxon>Craniata</taxon>
        <taxon>Vertebrata</taxon>
        <taxon>Euteleostomi</taxon>
        <taxon>Amphibia</taxon>
        <taxon>Batrachia</taxon>
        <taxon>Anura</taxon>
        <taxon>Neobatrachia</taxon>
        <taxon>Hyloidea</taxon>
        <taxon>Dendrobatidae</taxon>
        <taxon>Dendrobatinae</taxon>
        <taxon>Ranitomeya</taxon>
    </lineage>
</organism>
<keyword evidence="2" id="KW-0812">Transmembrane</keyword>
<accession>A0ABN9LIW9</accession>
<evidence type="ECO:0000256" key="2">
    <source>
        <dbReference type="SAM" id="Phobius"/>
    </source>
</evidence>
<gene>
    <name evidence="3" type="ORF">RIMI_LOCUS9813886</name>
</gene>
<feature type="transmembrane region" description="Helical" evidence="2">
    <location>
        <begin position="34"/>
        <end position="59"/>
    </location>
</feature>
<comment type="caution">
    <text evidence="3">The sequence shown here is derived from an EMBL/GenBank/DDBJ whole genome shotgun (WGS) entry which is preliminary data.</text>
</comment>
<name>A0ABN9LIW9_9NEOB</name>
<sequence>MTENDDKEHIKAILIWSLVTFQNPEYNGVAYPKWGVILGFLMVVFCLIWIPIVACVKIIQAEGNLFQRIASCCRPTATWGPALPKNRNERYQHMKDERVKNEDKEMEISHIQVTERYTPRTDEPVEPEDKGVEIPDITAFDNPSYQSD</sequence>
<proteinExistence type="predicted"/>
<evidence type="ECO:0000256" key="1">
    <source>
        <dbReference type="SAM" id="MobiDB-lite"/>
    </source>
</evidence>
<keyword evidence="4" id="KW-1185">Reference proteome</keyword>
<dbReference type="Proteomes" id="UP001176940">
    <property type="component" value="Unassembled WGS sequence"/>
</dbReference>